<evidence type="ECO:0000313" key="2">
    <source>
        <dbReference type="Proteomes" id="UP000308886"/>
    </source>
</evidence>
<comment type="caution">
    <text evidence="1">The sequence shown here is derived from an EMBL/GenBank/DDBJ whole genome shotgun (WGS) entry which is preliminary data.</text>
</comment>
<name>A0AC61QS27_9BACT</name>
<keyword evidence="2" id="KW-1185">Reference proteome</keyword>
<protein>
    <submittedName>
        <fullName evidence="1">Lipid-A-disaccharide synthase</fullName>
        <ecNumber evidence="1">2.4.1.182</ecNumber>
    </submittedName>
</protein>
<organism evidence="1 2">
    <name type="scientific">Palleniella muris</name>
    <dbReference type="NCBI Taxonomy" id="3038145"/>
    <lineage>
        <taxon>Bacteria</taxon>
        <taxon>Pseudomonadati</taxon>
        <taxon>Bacteroidota</taxon>
        <taxon>Bacteroidia</taxon>
        <taxon>Bacteroidales</taxon>
        <taxon>Prevotellaceae</taxon>
        <taxon>Palleniella</taxon>
    </lineage>
</organism>
<reference evidence="1" key="1">
    <citation type="submission" date="2019-04" db="EMBL/GenBank/DDBJ databases">
        <title>Microbes associate with the intestines of laboratory mice.</title>
        <authorList>
            <person name="Navarre W."/>
            <person name="Wong E."/>
            <person name="Huang K."/>
            <person name="Tropini C."/>
            <person name="Ng K."/>
            <person name="Yu B."/>
        </authorList>
    </citation>
    <scope>NUCLEOTIDE SEQUENCE</scope>
    <source>
        <strain evidence="1">NM73_A23</strain>
    </source>
</reference>
<dbReference type="Proteomes" id="UP000308886">
    <property type="component" value="Unassembled WGS sequence"/>
</dbReference>
<keyword evidence="1" id="KW-0808">Transferase</keyword>
<proteinExistence type="predicted"/>
<dbReference type="EMBL" id="SRZC01000008">
    <property type="protein sequence ID" value="TGX82643.1"/>
    <property type="molecule type" value="Genomic_DNA"/>
</dbReference>
<evidence type="ECO:0000313" key="1">
    <source>
        <dbReference type="EMBL" id="TGX82643.1"/>
    </source>
</evidence>
<sequence>MKYYLIVGEASGDLHAAHLMTALKRHDPEAEFRFIGGDNMRTTGGTMLRHYKEIAYMGFIPVLMHLRTIFSSMALCKKDILAWQPDVVIPVDYAGFNLNICKWLRKIKAEKKPKVFYYIAPKIWAWKEYRIKKFKRDVDEMFCILPFEVDFFQGKHNYPVHYVGNPTADEVRKFKSKYTETKEEFCKKHQLVPQKPIVALLPGSRKQEIKDNLSTMLEVADILPGCQYVVAKAPSVEINDIDVPMVDNATYELLSHSDAALVTSGTATLETALFDVPQVVCYKTPVPKITRWAFDHIIQCKFISLVNLIADKEIVPELFADRFSAESISSCLVGILPGGKKRKQMLDEYKDVHARLGNESAPENAAKIMMALLK</sequence>
<accession>A0AC61QS27</accession>
<dbReference type="EC" id="2.4.1.182" evidence="1"/>
<keyword evidence="1" id="KW-0328">Glycosyltransferase</keyword>
<gene>
    <name evidence="1" type="primary">lpxB</name>
    <name evidence="1" type="ORF">E5358_06260</name>
</gene>